<keyword evidence="3" id="KW-1185">Reference proteome</keyword>
<organism evidence="2 3">
    <name type="scientific">Monosporascus cannonballus</name>
    <dbReference type="NCBI Taxonomy" id="155416"/>
    <lineage>
        <taxon>Eukaryota</taxon>
        <taxon>Fungi</taxon>
        <taxon>Dikarya</taxon>
        <taxon>Ascomycota</taxon>
        <taxon>Pezizomycotina</taxon>
        <taxon>Sordariomycetes</taxon>
        <taxon>Xylariomycetidae</taxon>
        <taxon>Xylariales</taxon>
        <taxon>Xylariales incertae sedis</taxon>
        <taxon>Monosporascus</taxon>
    </lineage>
</organism>
<evidence type="ECO:0000313" key="3">
    <source>
        <dbReference type="Proteomes" id="UP000294003"/>
    </source>
</evidence>
<comment type="caution">
    <text evidence="2">The sequence shown here is derived from an EMBL/GenBank/DDBJ whole genome shotgun (WGS) entry which is preliminary data.</text>
</comment>
<dbReference type="EMBL" id="QJNS01000026">
    <property type="protein sequence ID" value="RYO92553.1"/>
    <property type="molecule type" value="Genomic_DNA"/>
</dbReference>
<dbReference type="Gene3D" id="3.40.50.720">
    <property type="entry name" value="NAD(P)-binding Rossmann-like Domain"/>
    <property type="match status" value="1"/>
</dbReference>
<reference evidence="2 3" key="1">
    <citation type="submission" date="2018-06" db="EMBL/GenBank/DDBJ databases">
        <title>Complete Genomes of Monosporascus.</title>
        <authorList>
            <person name="Robinson A.J."/>
            <person name="Natvig D.O."/>
        </authorList>
    </citation>
    <scope>NUCLEOTIDE SEQUENCE [LARGE SCALE GENOMIC DNA]</scope>
    <source>
        <strain evidence="2 3">CBS 609.92</strain>
    </source>
</reference>
<dbReference type="SUPFAM" id="SSF51735">
    <property type="entry name" value="NAD(P)-binding Rossmann-fold domains"/>
    <property type="match status" value="1"/>
</dbReference>
<proteinExistence type="predicted"/>
<evidence type="ECO:0000313" key="2">
    <source>
        <dbReference type="EMBL" id="RYO92553.1"/>
    </source>
</evidence>
<keyword evidence="1" id="KW-0560">Oxidoreductase</keyword>
<name>A0ABY0HK02_9PEZI</name>
<dbReference type="PANTHER" id="PTHR43157">
    <property type="entry name" value="PHOSPHATIDYLINOSITOL-GLYCAN BIOSYNTHESIS CLASS F PROTEIN-RELATED"/>
    <property type="match status" value="1"/>
</dbReference>
<gene>
    <name evidence="2" type="ORF">DL762_001587</name>
</gene>
<evidence type="ECO:0008006" key="4">
    <source>
        <dbReference type="Google" id="ProtNLM"/>
    </source>
</evidence>
<dbReference type="InterPro" id="IPR036291">
    <property type="entry name" value="NAD(P)-bd_dom_sf"/>
</dbReference>
<accession>A0ABY0HK02</accession>
<sequence>MFNYVGDPITEVVLCNADQSKESKSDPVIQDAGLASSTAYSRFHWENGDYHRGKYREKHTPCKIEIWEVDLGSFESVKSFCRRASELDRVDIVVENAGLLSQVHQLFEGYERQCAVNVISTWLMALLLLPVLRETKARFYDQQGESGLPHLCVVGSNAQFYTQFEQRNEPSIFEALRGSGDMRNRYANTKLMSLLIMREVAKRMDEGGKPQIVLNMVDPGFCQSDLLREKTWEWYFKLMMAVATPVLARTPEMGSRTYIWAVSAGSPSHGYYTEDCELSTPAPFADTEEGKCLQVRIFRELAEVLEDIVPGVTQNI</sequence>
<protein>
    <recommendedName>
        <fullName evidence="4">Ketoreductase (KR) domain-containing protein</fullName>
    </recommendedName>
</protein>
<evidence type="ECO:0000256" key="1">
    <source>
        <dbReference type="ARBA" id="ARBA00023002"/>
    </source>
</evidence>
<dbReference type="PANTHER" id="PTHR43157:SF31">
    <property type="entry name" value="PHOSPHATIDYLINOSITOL-GLYCAN BIOSYNTHESIS CLASS F PROTEIN"/>
    <property type="match status" value="1"/>
</dbReference>
<dbReference type="Proteomes" id="UP000294003">
    <property type="component" value="Unassembled WGS sequence"/>
</dbReference>